<accession>A0A5C6DA93</accession>
<dbReference type="RefSeq" id="WP_146530366.1">
    <property type="nucleotide sequence ID" value="NZ_SJPV01000012.1"/>
</dbReference>
<reference evidence="1 2" key="1">
    <citation type="submission" date="2019-02" db="EMBL/GenBank/DDBJ databases">
        <title>Deep-cultivation of Planctomycetes and their phenomic and genomic characterization uncovers novel biology.</title>
        <authorList>
            <person name="Wiegand S."/>
            <person name="Jogler M."/>
            <person name="Boedeker C."/>
            <person name="Pinto D."/>
            <person name="Vollmers J."/>
            <person name="Rivas-Marin E."/>
            <person name="Kohn T."/>
            <person name="Peeters S.H."/>
            <person name="Heuer A."/>
            <person name="Rast P."/>
            <person name="Oberbeckmann S."/>
            <person name="Bunk B."/>
            <person name="Jeske O."/>
            <person name="Meyerdierks A."/>
            <person name="Storesund J.E."/>
            <person name="Kallscheuer N."/>
            <person name="Luecker S."/>
            <person name="Lage O.M."/>
            <person name="Pohl T."/>
            <person name="Merkel B.J."/>
            <person name="Hornburger P."/>
            <person name="Mueller R.-W."/>
            <person name="Bruemmer F."/>
            <person name="Labrenz M."/>
            <person name="Spormann A.M."/>
            <person name="Op Den Camp H."/>
            <person name="Overmann J."/>
            <person name="Amann R."/>
            <person name="Jetten M.S.M."/>
            <person name="Mascher T."/>
            <person name="Medema M.H."/>
            <person name="Devos D.P."/>
            <person name="Kaster A.-K."/>
            <person name="Ovreas L."/>
            <person name="Rohde M."/>
            <person name="Galperin M.Y."/>
            <person name="Jogler C."/>
        </authorList>
    </citation>
    <scope>NUCLEOTIDE SEQUENCE [LARGE SCALE GENOMIC DNA]</scope>
    <source>
        <strain evidence="1 2">Poly41</strain>
    </source>
</reference>
<dbReference type="InterPro" id="IPR011049">
    <property type="entry name" value="Serralysin-like_metalloprot_C"/>
</dbReference>
<gene>
    <name evidence="1" type="primary">lktA</name>
    <name evidence="1" type="ORF">Poly41_56050</name>
</gene>
<dbReference type="AlphaFoldDB" id="A0A5C6DA93"/>
<dbReference type="InterPro" id="IPR018511">
    <property type="entry name" value="Hemolysin-typ_Ca-bd_CS"/>
</dbReference>
<name>A0A5C6DA93_9BACT</name>
<dbReference type="Pfam" id="PF00353">
    <property type="entry name" value="HemolysinCabind"/>
    <property type="match status" value="1"/>
</dbReference>
<dbReference type="Gene3D" id="2.150.10.10">
    <property type="entry name" value="Serralysin-like metalloprotease, C-terminal"/>
    <property type="match status" value="1"/>
</dbReference>
<dbReference type="SUPFAM" id="SSF51120">
    <property type="entry name" value="beta-Roll"/>
    <property type="match status" value="1"/>
</dbReference>
<organism evidence="1 2">
    <name type="scientific">Novipirellula artificiosorum</name>
    <dbReference type="NCBI Taxonomy" id="2528016"/>
    <lineage>
        <taxon>Bacteria</taxon>
        <taxon>Pseudomonadati</taxon>
        <taxon>Planctomycetota</taxon>
        <taxon>Planctomycetia</taxon>
        <taxon>Pirellulales</taxon>
        <taxon>Pirellulaceae</taxon>
        <taxon>Novipirellula</taxon>
    </lineage>
</organism>
<dbReference type="InterPro" id="IPR001343">
    <property type="entry name" value="Hemolysn_Ca-bd"/>
</dbReference>
<dbReference type="EMBL" id="SJPV01000012">
    <property type="protein sequence ID" value="TWU32627.1"/>
    <property type="molecule type" value="Genomic_DNA"/>
</dbReference>
<dbReference type="PRINTS" id="PR00313">
    <property type="entry name" value="CABNDNGRPT"/>
</dbReference>
<dbReference type="Proteomes" id="UP000319143">
    <property type="component" value="Unassembled WGS sequence"/>
</dbReference>
<dbReference type="PROSITE" id="PS00330">
    <property type="entry name" value="HEMOLYSIN_CALCIUM"/>
    <property type="match status" value="2"/>
</dbReference>
<evidence type="ECO:0000313" key="1">
    <source>
        <dbReference type="EMBL" id="TWU32627.1"/>
    </source>
</evidence>
<comment type="caution">
    <text evidence="1">The sequence shown here is derived from an EMBL/GenBank/DDBJ whole genome shotgun (WGS) entry which is preliminary data.</text>
</comment>
<sequence length="148" mass="16485">MGRHEHPAGYRRRNAKNAEIVSLRDSERFLGGWSDDELHGGKGDDFIAGRSGDDDLFGGSGSDYLYGGTENDYLKAGTGEYEWVIAGQSGADIFANPGMVSSWSRNLIPIQRDVYYDDFNPQFDVEVLFWTPQAFTSIISTPFMSTRP</sequence>
<dbReference type="GO" id="GO:0005509">
    <property type="term" value="F:calcium ion binding"/>
    <property type="evidence" value="ECO:0007669"/>
    <property type="project" value="InterPro"/>
</dbReference>
<protein>
    <submittedName>
        <fullName evidence="1">Leukotoxin</fullName>
    </submittedName>
</protein>
<proteinExistence type="predicted"/>
<keyword evidence="2" id="KW-1185">Reference proteome</keyword>
<evidence type="ECO:0000313" key="2">
    <source>
        <dbReference type="Proteomes" id="UP000319143"/>
    </source>
</evidence>